<feature type="compositionally biased region" description="Pro residues" evidence="1">
    <location>
        <begin position="156"/>
        <end position="174"/>
    </location>
</feature>
<feature type="compositionally biased region" description="Low complexity" evidence="1">
    <location>
        <begin position="146"/>
        <end position="155"/>
    </location>
</feature>
<protein>
    <recommendedName>
        <fullName evidence="4">Nucleotide-diphospho-sugar transferase domain-containing protein</fullName>
    </recommendedName>
</protein>
<evidence type="ECO:0000313" key="3">
    <source>
        <dbReference type="Proteomes" id="UP000002729"/>
    </source>
</evidence>
<name>F0Y5P2_AURAN</name>
<gene>
    <name evidence="2" type="ORF">AURANDRAFT_63167</name>
</gene>
<sequence>MALQALASRRSQYVVGALCALVLLHRLARAPEVLRADTSMLPFGAASNLTAELRALDATLALLERRLRPAAAAPATAAPPAQARPRRGRDRADIDARLRGVEAALGEAGGGGGDAAAFRGLDARLRRVEAAVAAGAAARAAAPAADAPAAEAPADAPAPRPAAPSNAPPAPAPTQGPGYRARRLAFNESLPRLPAPVSPAASGPATRGVLSFSGILEASRYVEGGAQLGEFSVSLFLRSRAGCLPYGWHPRIYAYADYDRGGPWHVGGCSLLNAVVGRTAPAAWRPLWRKRRACCPAAPEDELFAPGGLGAREKGERARVKDVLWNGPRSDWGLSLSETTGRLLFGVGHRDYVYRPRSGRPVRDETVATTGPSLVDDAWHSVVAVRRRRAGPVAAGGGAVRDGAAFDKFQDSELLVYVDGARAETAANATGGPLGAAATAAATRALALAAGAPATDYGPPHELYDATHRVPLGQLFRGCLSDVQIHRRAWTARDVAAFHAKRPADATPCEPPRARGMPEADAAPRRPRRAAPIPVYYLAHTDAGSLAMRDAFVASVKDAPGDLELREVLAGDLGASQKERYGPKGQLIHRALTENPAGTLVVVADIDIRFFRPLAPLLEAYAERRSADAVFQRDADWSLEANLGLMALRCSARVDAFFAETAAMAATYGAGDKATIKRQNSGVKGGDQRIVNVALKNPARVPALPAISWALLPHELTTRTIDLQRGMMYKHEEATYGYHLNDFGGAGTTPEKARENKMAMLAQEEAAFKEETNKAQALLIKYAQHPPPWD</sequence>
<dbReference type="SUPFAM" id="SSF49899">
    <property type="entry name" value="Concanavalin A-like lectins/glucanases"/>
    <property type="match status" value="1"/>
</dbReference>
<reference evidence="2 3" key="1">
    <citation type="journal article" date="2011" name="Proc. Natl. Acad. Sci. U.S.A.">
        <title>Niche of harmful alga Aureococcus anophagefferens revealed through ecogenomics.</title>
        <authorList>
            <person name="Gobler C.J."/>
            <person name="Berry D.L."/>
            <person name="Dyhrman S.T."/>
            <person name="Wilhelm S.W."/>
            <person name="Salamov A."/>
            <person name="Lobanov A.V."/>
            <person name="Zhang Y."/>
            <person name="Collier J.L."/>
            <person name="Wurch L.L."/>
            <person name="Kustka A.B."/>
            <person name="Dill B.D."/>
            <person name="Shah M."/>
            <person name="VerBerkmoes N.C."/>
            <person name="Kuo A."/>
            <person name="Terry A."/>
            <person name="Pangilinan J."/>
            <person name="Lindquist E.A."/>
            <person name="Lucas S."/>
            <person name="Paulsen I.T."/>
            <person name="Hattenrath-Lehmann T.K."/>
            <person name="Talmage S.C."/>
            <person name="Walker E.A."/>
            <person name="Koch F."/>
            <person name="Burson A.M."/>
            <person name="Marcoval M.A."/>
            <person name="Tang Y.Z."/>
            <person name="Lecleir G.R."/>
            <person name="Coyne K.J."/>
            <person name="Berg G.M."/>
            <person name="Bertrand E.M."/>
            <person name="Saito M.A."/>
            <person name="Gladyshev V.N."/>
            <person name="Grigoriev I.V."/>
        </authorList>
    </citation>
    <scope>NUCLEOTIDE SEQUENCE [LARGE SCALE GENOMIC DNA]</scope>
    <source>
        <strain evidence="3">CCMP 1984</strain>
    </source>
</reference>
<accession>F0Y5P2</accession>
<dbReference type="EMBL" id="GL833125">
    <property type="protein sequence ID" value="EGB09530.1"/>
    <property type="molecule type" value="Genomic_DNA"/>
</dbReference>
<keyword evidence="3" id="KW-1185">Reference proteome</keyword>
<dbReference type="KEGG" id="aaf:AURANDRAFT_63167"/>
<organism evidence="3">
    <name type="scientific">Aureococcus anophagefferens</name>
    <name type="common">Harmful bloom alga</name>
    <dbReference type="NCBI Taxonomy" id="44056"/>
    <lineage>
        <taxon>Eukaryota</taxon>
        <taxon>Sar</taxon>
        <taxon>Stramenopiles</taxon>
        <taxon>Ochrophyta</taxon>
        <taxon>Pelagophyceae</taxon>
        <taxon>Pelagomonadales</taxon>
        <taxon>Pelagomonadaceae</taxon>
        <taxon>Aureococcus</taxon>
    </lineage>
</organism>
<feature type="compositionally biased region" description="Basic and acidic residues" evidence="1">
    <location>
        <begin position="512"/>
        <end position="524"/>
    </location>
</feature>
<proteinExistence type="predicted"/>
<dbReference type="PANTHER" id="PTHR48125:SF10">
    <property type="entry name" value="OS12G0136300 PROTEIN"/>
    <property type="match status" value="1"/>
</dbReference>
<dbReference type="RefSeq" id="XP_009035591.1">
    <property type="nucleotide sequence ID" value="XM_009037343.1"/>
</dbReference>
<dbReference type="PANTHER" id="PTHR48125">
    <property type="entry name" value="LP07818P1"/>
    <property type="match status" value="1"/>
</dbReference>
<evidence type="ECO:0000256" key="1">
    <source>
        <dbReference type="SAM" id="MobiDB-lite"/>
    </source>
</evidence>
<evidence type="ECO:0008006" key="4">
    <source>
        <dbReference type="Google" id="ProtNLM"/>
    </source>
</evidence>
<evidence type="ECO:0000313" key="2">
    <source>
        <dbReference type="EMBL" id="EGB09530.1"/>
    </source>
</evidence>
<dbReference type="GeneID" id="20224213"/>
<feature type="region of interest" description="Disordered" evidence="1">
    <location>
        <begin position="503"/>
        <end position="525"/>
    </location>
</feature>
<dbReference type="Proteomes" id="UP000002729">
    <property type="component" value="Unassembled WGS sequence"/>
</dbReference>
<dbReference type="AlphaFoldDB" id="F0Y5P2"/>
<dbReference type="OrthoDB" id="10556626at2759"/>
<dbReference type="Gene3D" id="2.60.120.200">
    <property type="match status" value="1"/>
</dbReference>
<feature type="region of interest" description="Disordered" evidence="1">
    <location>
        <begin position="146"/>
        <end position="179"/>
    </location>
</feature>
<dbReference type="InParanoid" id="F0Y5P2"/>
<dbReference type="InterPro" id="IPR013320">
    <property type="entry name" value="ConA-like_dom_sf"/>
</dbReference>